<dbReference type="InterPro" id="IPR028163">
    <property type="entry name" value="HAUS_6_N"/>
</dbReference>
<feature type="region of interest" description="Disordered" evidence="2">
    <location>
        <begin position="320"/>
        <end position="355"/>
    </location>
</feature>
<evidence type="ECO:0000256" key="1">
    <source>
        <dbReference type="SAM" id="Coils"/>
    </source>
</evidence>
<feature type="region of interest" description="Disordered" evidence="2">
    <location>
        <begin position="507"/>
        <end position="558"/>
    </location>
</feature>
<evidence type="ECO:0000259" key="3">
    <source>
        <dbReference type="Pfam" id="PF14661"/>
    </source>
</evidence>
<evidence type="ECO:0000313" key="4">
    <source>
        <dbReference type="EMBL" id="URE13511.1"/>
    </source>
</evidence>
<feature type="compositionally biased region" description="Polar residues" evidence="2">
    <location>
        <begin position="514"/>
        <end position="544"/>
    </location>
</feature>
<feature type="coiled-coil region" evidence="1">
    <location>
        <begin position="471"/>
        <end position="498"/>
    </location>
</feature>
<dbReference type="AlphaFoldDB" id="A0A9E7GE95"/>
<organism evidence="4 5">
    <name type="scientific">Musa troglodytarum</name>
    <name type="common">fe'i banana</name>
    <dbReference type="NCBI Taxonomy" id="320322"/>
    <lineage>
        <taxon>Eukaryota</taxon>
        <taxon>Viridiplantae</taxon>
        <taxon>Streptophyta</taxon>
        <taxon>Embryophyta</taxon>
        <taxon>Tracheophyta</taxon>
        <taxon>Spermatophyta</taxon>
        <taxon>Magnoliopsida</taxon>
        <taxon>Liliopsida</taxon>
        <taxon>Zingiberales</taxon>
        <taxon>Musaceae</taxon>
        <taxon>Musa</taxon>
    </lineage>
</organism>
<dbReference type="GO" id="GO:0070652">
    <property type="term" value="C:HAUS complex"/>
    <property type="evidence" value="ECO:0007669"/>
    <property type="project" value="InterPro"/>
</dbReference>
<dbReference type="GO" id="GO:1990498">
    <property type="term" value="C:mitotic spindle microtubule"/>
    <property type="evidence" value="ECO:0007669"/>
    <property type="project" value="TreeGrafter"/>
</dbReference>
<name>A0A9E7GE95_9LILI</name>
<protein>
    <recommendedName>
        <fullName evidence="3">HAUS augmin-like complex subunit 6 N-terminal domain-containing protein</fullName>
    </recommendedName>
</protein>
<dbReference type="PANTHER" id="PTHR16151:SF2">
    <property type="entry name" value="HAUS AUGMIN-LIKE COMPLEX SUBUNIT 6"/>
    <property type="match status" value="1"/>
</dbReference>
<keyword evidence="1" id="KW-0175">Coiled coil</keyword>
<dbReference type="EMBL" id="CP097508">
    <property type="protein sequence ID" value="URE13511.1"/>
    <property type="molecule type" value="Genomic_DNA"/>
</dbReference>
<proteinExistence type="predicted"/>
<dbReference type="GO" id="GO:0051225">
    <property type="term" value="P:spindle assembly"/>
    <property type="evidence" value="ECO:0007669"/>
    <property type="project" value="InterPro"/>
</dbReference>
<reference evidence="4" key="1">
    <citation type="submission" date="2022-05" db="EMBL/GenBank/DDBJ databases">
        <title>The Musa troglodytarum L. genome provides insights into the mechanism of non-climacteric behaviour and enrichment of carotenoids.</title>
        <authorList>
            <person name="Wang J."/>
        </authorList>
    </citation>
    <scope>NUCLEOTIDE SEQUENCE</scope>
    <source>
        <tissue evidence="4">Leaf</tissue>
    </source>
</reference>
<evidence type="ECO:0000256" key="2">
    <source>
        <dbReference type="SAM" id="MobiDB-lite"/>
    </source>
</evidence>
<gene>
    <name evidence="4" type="ORF">MUK42_23727</name>
</gene>
<feature type="domain" description="HAUS augmin-like complex subunit 6 N-terminal" evidence="3">
    <location>
        <begin position="86"/>
        <end position="279"/>
    </location>
</feature>
<dbReference type="OrthoDB" id="5575722at2759"/>
<sequence length="727" mass="80709">MATEREKEREAELESAMYTNCLLLGLDPAIIGGGGSPRVGHFRHSNPRLGEQLLYFLLSALRGPAQSAKATKSPYSSSRWFLIMDKSARDFDKVWPIFDSAQSREFRKIVQGIISELESQGALPRSNSRVSSLATCCGPRFVELLWQLSVHALREVHKRTFAADVASNPLPSSLTDVSYLHAAALLPVTKARIALERRRFLKNANIAVHRQAAWSNLAHEMTAEFRGLCAEEAYLQQELEKLQDMKNKAKLEGDMWDDRISSSSNQNSHLVSKATRLWESLLARQSQHEVLASGPIEDLIAHREHRYRISGSSLLAAMDQNSHASSPGLDTREKRDSSQFQEQSDDLSRMDDQGGRVYPTVDVAEILRRWTHALQRIHKQSLNLVKANEGEGPELLRSASDSSSSGHVESLAATLAEHRQHLVSIQGLVDQLKEVIPAMQMSISDLTEEANNISSTTVDGFSVQSSTTVQYQSAGRQLERLTDEVAEMTSKFSSAQIEKVSSSPTLKLPHLFNLTPNSSGKGNQAPKQQPVGSQTNQETLSAPKTVSPPFTIDEDGEAQETDDYYAQNIRRSVREAALSSSSCNSELLQERSSDDGSEHFFIPLSTDAASQKEIDNVPNWRNQQLVFSSPPEVQAPMNMTDLSCNANSQQSFIPDMLNKLNGLKEHKNQARLLQPSTENIRKTHPEANNTLDQVFSPPLLLESSFFQDAYEDLLAPLSETDAALIDH</sequence>
<accession>A0A9E7GE95</accession>
<keyword evidence="5" id="KW-1185">Reference proteome</keyword>
<dbReference type="Pfam" id="PF14661">
    <property type="entry name" value="HAUS6_N"/>
    <property type="match status" value="1"/>
</dbReference>
<evidence type="ECO:0000313" key="5">
    <source>
        <dbReference type="Proteomes" id="UP001055439"/>
    </source>
</evidence>
<dbReference type="GO" id="GO:0008017">
    <property type="term" value="F:microtubule binding"/>
    <property type="evidence" value="ECO:0007669"/>
    <property type="project" value="TreeGrafter"/>
</dbReference>
<dbReference type="PANTHER" id="PTHR16151">
    <property type="entry name" value="HAUS AUGMIN-LIKE COMPLEX SUBUNIT 6"/>
    <property type="match status" value="1"/>
</dbReference>
<dbReference type="Proteomes" id="UP001055439">
    <property type="component" value="Chromosome 6"/>
</dbReference>
<dbReference type="InterPro" id="IPR026797">
    <property type="entry name" value="HAUS_6"/>
</dbReference>